<dbReference type="RefSeq" id="WP_252662251.1">
    <property type="nucleotide sequence ID" value="NZ_CP098611.1"/>
</dbReference>
<evidence type="ECO:0000313" key="8">
    <source>
        <dbReference type="Proteomes" id="UP001056708"/>
    </source>
</evidence>
<feature type="coiled-coil region" evidence="5">
    <location>
        <begin position="55"/>
        <end position="82"/>
    </location>
</feature>
<evidence type="ECO:0000256" key="1">
    <source>
        <dbReference type="ARBA" id="ARBA00009369"/>
    </source>
</evidence>
<evidence type="ECO:0000256" key="4">
    <source>
        <dbReference type="ARBA" id="ARBA00032089"/>
    </source>
</evidence>
<gene>
    <name evidence="7" type="primary">mreC</name>
    <name evidence="7" type="ORF">NEA10_15700</name>
</gene>
<dbReference type="Pfam" id="PF04085">
    <property type="entry name" value="MreC"/>
    <property type="match status" value="1"/>
</dbReference>
<dbReference type="Gene3D" id="2.40.10.350">
    <property type="entry name" value="Rod shape-determining protein MreC, domain 2"/>
    <property type="match status" value="1"/>
</dbReference>
<evidence type="ECO:0000259" key="6">
    <source>
        <dbReference type="Pfam" id="PF04085"/>
    </source>
</evidence>
<dbReference type="InterPro" id="IPR007221">
    <property type="entry name" value="MreC"/>
</dbReference>
<accession>A0ABY5AN62</accession>
<dbReference type="EMBL" id="CP098611">
    <property type="protein sequence ID" value="USR90277.1"/>
    <property type="molecule type" value="Genomic_DNA"/>
</dbReference>
<dbReference type="InterPro" id="IPR055342">
    <property type="entry name" value="MreC_beta-barrel_core"/>
</dbReference>
<keyword evidence="5" id="KW-0175">Coiled coil</keyword>
<evidence type="ECO:0000256" key="2">
    <source>
        <dbReference type="ARBA" id="ARBA00013855"/>
    </source>
</evidence>
<keyword evidence="8" id="KW-1185">Reference proteome</keyword>
<evidence type="ECO:0000256" key="5">
    <source>
        <dbReference type="SAM" id="Coils"/>
    </source>
</evidence>
<evidence type="ECO:0000256" key="3">
    <source>
        <dbReference type="ARBA" id="ARBA00022960"/>
    </source>
</evidence>
<feature type="domain" description="Rod shape-determining protein MreC beta-barrel core" evidence="6">
    <location>
        <begin position="98"/>
        <end position="242"/>
    </location>
</feature>
<name>A0ABY5AN62_9CYAN</name>
<sequence length="267" mass="29541">MYVLRRCWQRYRTLGLLATLAIGSAWVFRQTDGAIVFELYQRVSLPFQTDEVREQELVNARVLELQQRLVEVNQENLQLRELLSYEPQAQPEPTFAPVIGRSADRWWQQILLGRGRKSGLAVDDIVMAPGGIVGRIVSVTDETSRVLLISDPSSSLGVTVGRSREMGVLRGKGSDRAVVEFFEKVPDVEEGDAILSSPYSQRFTSGLPIGTVVAVNLNASPAPQVEIEISAPLSSLEWVMVYPKPSVPLPTESAEPIDPLGENLQID</sequence>
<dbReference type="PANTHER" id="PTHR34138:SF1">
    <property type="entry name" value="CELL SHAPE-DETERMINING PROTEIN MREC"/>
    <property type="match status" value="1"/>
</dbReference>
<dbReference type="Gene3D" id="2.40.10.340">
    <property type="entry name" value="Rod shape-determining protein MreC, domain 1"/>
    <property type="match status" value="1"/>
</dbReference>
<dbReference type="InterPro" id="IPR042175">
    <property type="entry name" value="Cell/Rod_MreC_2"/>
</dbReference>
<dbReference type="InterPro" id="IPR042177">
    <property type="entry name" value="Cell/Rod_1"/>
</dbReference>
<dbReference type="Proteomes" id="UP001056708">
    <property type="component" value="Chromosome"/>
</dbReference>
<dbReference type="PANTHER" id="PTHR34138">
    <property type="entry name" value="CELL SHAPE-DETERMINING PROTEIN MREC"/>
    <property type="match status" value="1"/>
</dbReference>
<comment type="similarity">
    <text evidence="1">Belongs to the MreC family.</text>
</comment>
<proteinExistence type="inferred from homology"/>
<organism evidence="7 8">
    <name type="scientific">Phormidium yuhuli AB48</name>
    <dbReference type="NCBI Taxonomy" id="2940671"/>
    <lineage>
        <taxon>Bacteria</taxon>
        <taxon>Bacillati</taxon>
        <taxon>Cyanobacteriota</taxon>
        <taxon>Cyanophyceae</taxon>
        <taxon>Oscillatoriophycideae</taxon>
        <taxon>Oscillatoriales</taxon>
        <taxon>Oscillatoriaceae</taxon>
        <taxon>Phormidium</taxon>
        <taxon>Phormidium yuhuli</taxon>
    </lineage>
</organism>
<dbReference type="NCBIfam" id="NF010527">
    <property type="entry name" value="PRK13922.6-2"/>
    <property type="match status" value="1"/>
</dbReference>
<protein>
    <recommendedName>
        <fullName evidence="2">Cell shape-determining protein MreC</fullName>
    </recommendedName>
    <alternativeName>
        <fullName evidence="4">Cell shape protein MreC</fullName>
    </alternativeName>
</protein>
<evidence type="ECO:0000313" key="7">
    <source>
        <dbReference type="EMBL" id="USR90277.1"/>
    </source>
</evidence>
<keyword evidence="3" id="KW-0133">Cell shape</keyword>
<dbReference type="NCBIfam" id="TIGR00219">
    <property type="entry name" value="mreC"/>
    <property type="match status" value="1"/>
</dbReference>
<reference evidence="7" key="1">
    <citation type="submission" date="2022-06" db="EMBL/GenBank/DDBJ databases">
        <title>Genome sequence of Phormidium yuhuli AB48 isolated from an industrial photobioreactor environment.</title>
        <authorList>
            <person name="Qiu Y."/>
            <person name="Noonan A.J.C."/>
            <person name="Dofher K."/>
            <person name="Koch M."/>
            <person name="Kieft B."/>
            <person name="Lin X."/>
            <person name="Ziels R.M."/>
            <person name="Hallam S.J."/>
        </authorList>
    </citation>
    <scope>NUCLEOTIDE SEQUENCE</scope>
    <source>
        <strain evidence="7">AB48</strain>
    </source>
</reference>